<dbReference type="Proteomes" id="UP000190121">
    <property type="component" value="Unassembled WGS sequence"/>
</dbReference>
<protein>
    <submittedName>
        <fullName evidence="1">Adenine-specific methyltransferase EcoRI</fullName>
    </submittedName>
</protein>
<keyword evidence="1" id="KW-0808">Transferase</keyword>
<dbReference type="InterPro" id="IPR025247">
    <property type="entry name" value="EcoRI-like_methylase"/>
</dbReference>
<proteinExistence type="predicted"/>
<accession>A0A1T4LU45</accession>
<dbReference type="PROSITE" id="PS00018">
    <property type="entry name" value="EF_HAND_1"/>
    <property type="match status" value="1"/>
</dbReference>
<dbReference type="InterPro" id="IPR018247">
    <property type="entry name" value="EF_Hand_1_Ca_BS"/>
</dbReference>
<dbReference type="GO" id="GO:0032259">
    <property type="term" value="P:methylation"/>
    <property type="evidence" value="ECO:0007669"/>
    <property type="project" value="UniProtKB-KW"/>
</dbReference>
<evidence type="ECO:0000313" key="1">
    <source>
        <dbReference type="EMBL" id="SJZ58177.1"/>
    </source>
</evidence>
<dbReference type="GO" id="GO:0008168">
    <property type="term" value="F:methyltransferase activity"/>
    <property type="evidence" value="ECO:0007669"/>
    <property type="project" value="UniProtKB-KW"/>
</dbReference>
<gene>
    <name evidence="1" type="ORF">SAMN02745171_00529</name>
</gene>
<dbReference type="GO" id="GO:0003676">
    <property type="term" value="F:nucleic acid binding"/>
    <property type="evidence" value="ECO:0007669"/>
    <property type="project" value="InterPro"/>
</dbReference>
<dbReference type="EMBL" id="FUXE01000004">
    <property type="protein sequence ID" value="SJZ58177.1"/>
    <property type="molecule type" value="Genomic_DNA"/>
</dbReference>
<sequence>MANNNLKEAKAAKNDEFYTQYHDIEIEMNAYLEYDPDVFRGKTVLLPCDDPEWSNFTRFFVAKFEELGLKKLISTSFAQESKNYKSDWQPTLFETENPRFRAEKTAICGKIFTLTHDTNRNGKIEIDDLEWEYLEGTGDFRSLEVTALRDEADIIITNPPFSLFREFLAWIVEGSKQFAIIGNMNAITYKEVFPLIKKNKMWLGIPFPNGNAYFRPALQGNYATGVYDPKTNLVKFRNCIWLTNLEHGRRHQPLTLMTMADNLRYNKKMKEKEAYDRYDNYDAIEVPFTDAIPSDYEGAMGVPISFLDKYCPEQFEILGNEYDLNLERGRGYIRGKRMYSRIFIKRLL</sequence>
<dbReference type="RefSeq" id="WP_078736486.1">
    <property type="nucleotide sequence ID" value="NZ_FUXE01000004.1"/>
</dbReference>
<keyword evidence="2" id="KW-1185">Reference proteome</keyword>
<organism evidence="1 2">
    <name type="scientific">Porphyromonas circumdentaria</name>
    <dbReference type="NCBI Taxonomy" id="29524"/>
    <lineage>
        <taxon>Bacteria</taxon>
        <taxon>Pseudomonadati</taxon>
        <taxon>Bacteroidota</taxon>
        <taxon>Bacteroidia</taxon>
        <taxon>Bacteroidales</taxon>
        <taxon>Porphyromonadaceae</taxon>
        <taxon>Porphyromonas</taxon>
    </lineage>
</organism>
<name>A0A1T4LU45_9PORP</name>
<dbReference type="PROSITE" id="PS00092">
    <property type="entry name" value="N6_MTASE"/>
    <property type="match status" value="1"/>
</dbReference>
<reference evidence="2" key="1">
    <citation type="submission" date="2017-02" db="EMBL/GenBank/DDBJ databases">
        <authorList>
            <person name="Varghese N."/>
            <person name="Submissions S."/>
        </authorList>
    </citation>
    <scope>NUCLEOTIDE SEQUENCE [LARGE SCALE GENOMIC DNA]</scope>
    <source>
        <strain evidence="2">ATCC 51356</strain>
    </source>
</reference>
<dbReference type="InterPro" id="IPR002052">
    <property type="entry name" value="DNA_methylase_N6_adenine_CS"/>
</dbReference>
<keyword evidence="1" id="KW-0489">Methyltransferase</keyword>
<dbReference type="Pfam" id="PF13651">
    <property type="entry name" value="EcoRI_methylase"/>
    <property type="match status" value="1"/>
</dbReference>
<dbReference type="AlphaFoldDB" id="A0A1T4LU45"/>
<dbReference type="OrthoDB" id="9774673at2"/>
<evidence type="ECO:0000313" key="2">
    <source>
        <dbReference type="Proteomes" id="UP000190121"/>
    </source>
</evidence>